<dbReference type="RefSeq" id="WP_125128914.1">
    <property type="nucleotide sequence ID" value="NZ_RHJS01000002.1"/>
</dbReference>
<accession>A0A426DLR5</accession>
<name>A0A426DLR5_9FIRM</name>
<proteinExistence type="predicted"/>
<dbReference type="InterPro" id="IPR012547">
    <property type="entry name" value="PDDEXK_9"/>
</dbReference>
<dbReference type="PANTHER" id="PTHR34825">
    <property type="entry name" value="CONSERVED PROTEIN, WITH A WEAK D-GALACTARATE DEHYDRATASE/ALTRONATE HYDROLASE DOMAIN"/>
    <property type="match status" value="1"/>
</dbReference>
<dbReference type="PANTHER" id="PTHR34825:SF1">
    <property type="entry name" value="AAA-ATPASE-LIKE DOMAIN-CONTAINING PROTEIN"/>
    <property type="match status" value="1"/>
</dbReference>
<evidence type="ECO:0000259" key="1">
    <source>
        <dbReference type="Pfam" id="PF09820"/>
    </source>
</evidence>
<dbReference type="Proteomes" id="UP000274920">
    <property type="component" value="Unassembled WGS sequence"/>
</dbReference>
<dbReference type="Pfam" id="PF08011">
    <property type="entry name" value="PDDEXK_9"/>
    <property type="match status" value="1"/>
</dbReference>
<comment type="caution">
    <text evidence="2">The sequence shown here is derived from an EMBL/GenBank/DDBJ whole genome shotgun (WGS) entry which is preliminary data.</text>
</comment>
<evidence type="ECO:0000313" key="2">
    <source>
        <dbReference type="EMBL" id="RRK33700.1"/>
    </source>
</evidence>
<organism evidence="2 3">
    <name type="scientific">Schaedlerella arabinosiphila</name>
    <dbReference type="NCBI Taxonomy" id="2044587"/>
    <lineage>
        <taxon>Bacteria</taxon>
        <taxon>Bacillati</taxon>
        <taxon>Bacillota</taxon>
        <taxon>Clostridia</taxon>
        <taxon>Lachnospirales</taxon>
        <taxon>Lachnospiraceae</taxon>
        <taxon>Schaedlerella</taxon>
    </lineage>
</organism>
<keyword evidence="3" id="KW-1185">Reference proteome</keyword>
<dbReference type="EMBL" id="RHJS01000002">
    <property type="protein sequence ID" value="RRK33700.1"/>
    <property type="molecule type" value="Genomic_DNA"/>
</dbReference>
<dbReference type="AlphaFoldDB" id="A0A426DLR5"/>
<protein>
    <submittedName>
        <fullName evidence="2">AAA family ATPase</fullName>
    </submittedName>
</protein>
<feature type="domain" description="AAA-ATPase-like" evidence="1">
    <location>
        <begin position="17"/>
        <end position="205"/>
    </location>
</feature>
<dbReference type="Pfam" id="PF09820">
    <property type="entry name" value="AAA-ATPase_like"/>
    <property type="match status" value="1"/>
</dbReference>
<evidence type="ECO:0000313" key="3">
    <source>
        <dbReference type="Proteomes" id="UP000274920"/>
    </source>
</evidence>
<reference evidence="2" key="1">
    <citation type="submission" date="2018-10" db="EMBL/GenBank/DDBJ databases">
        <title>Schaedlerella arabinophila gen. nov. sp. nov., isolated from the mouse intestinal tract and comparative analysis with the genome of the closely related altered Schaedler flora strain ASF502.</title>
        <authorList>
            <person name="Miyake S."/>
            <person name="Soh M."/>
            <person name="Seedorf H."/>
        </authorList>
    </citation>
    <scope>NUCLEOTIDE SEQUENCE [LARGE SCALE GENOMIC DNA]</scope>
    <source>
        <strain evidence="2">DSM 106076</strain>
    </source>
</reference>
<dbReference type="InterPro" id="IPR018631">
    <property type="entry name" value="AAA-ATPase-like_dom"/>
</dbReference>
<sequence>MGIFVNPNNSAFQVALNSEIYVDKTQLLSYTNKVLGTKEGFICNSRPRRFGKSTTADMLAAYYSRGCDSEKMFEGLEISRDSDFYTHLNRYEVIRIDVQWCRTSAKSAAATVTYIEENIIRELQEIYQKVPLPDSLPDSLAAVNKVTGQKFIIIIDEWDCLIRDEAENTELLEEYITLLRGLFKGSTPTEFIHLAYLTGILPIKKIKTQSALNNFDEFTMLDAGILAPYVGFTEKEVEALCEKYSKDFKEVKHWYDGYFLQKEHIYNPKAVVSVMMRGNFKSYWSLTGTYESILPLISMDFDGLKTDIIKMLSGDSVKVEVDSFQNDMVTFQDKDDVLTLLIHLGYLAYDETKETAFIPNEEIRSEFSKATRRKKWNELTELYVRSNELLQSTLDMDSNAVAELIERFHMDYTSALQYNNENSLSSVLSIAYLSAMQYYFKPVREMPAGRGFADLVFLPKKEYPELPALLMELKWNKSAEGAIRQVKERKYVKTLENYTGEILLIGINYSKKEKRHQCVIEKR</sequence>
<gene>
    <name evidence="2" type="ORF">EBB54_21815</name>
</gene>